<comment type="caution">
    <text evidence="6">The sequence shown here is derived from an EMBL/GenBank/DDBJ whole genome shotgun (WGS) entry which is preliminary data.</text>
</comment>
<dbReference type="SUPFAM" id="SSF46689">
    <property type="entry name" value="Homeodomain-like"/>
    <property type="match status" value="1"/>
</dbReference>
<keyword evidence="1" id="KW-0805">Transcription regulation</keyword>
<dbReference type="PRINTS" id="PR00455">
    <property type="entry name" value="HTHTETR"/>
</dbReference>
<accession>A0A7Y6EJE4</accession>
<reference evidence="6 7" key="1">
    <citation type="submission" date="2020-05" db="EMBL/GenBank/DDBJ databases">
        <title>Genome Sequencing of Type Strains.</title>
        <authorList>
            <person name="Lemaire J.F."/>
            <person name="Inderbitzin P."/>
            <person name="Gregorio O.A."/>
            <person name="Collins S.B."/>
            <person name="Wespe N."/>
            <person name="Knight-Connoni V."/>
        </authorList>
    </citation>
    <scope>NUCLEOTIDE SEQUENCE [LARGE SCALE GENOMIC DNA]</scope>
    <source>
        <strain evidence="6 7">DSM 100049</strain>
    </source>
</reference>
<evidence type="ECO:0000259" key="5">
    <source>
        <dbReference type="PROSITE" id="PS50977"/>
    </source>
</evidence>
<evidence type="ECO:0000313" key="6">
    <source>
        <dbReference type="EMBL" id="NUU49117.1"/>
    </source>
</evidence>
<dbReference type="AlphaFoldDB" id="A0A7Y6EJE4"/>
<dbReference type="InterPro" id="IPR001647">
    <property type="entry name" value="HTH_TetR"/>
</dbReference>
<proteinExistence type="predicted"/>
<feature type="domain" description="HTH tetR-type" evidence="5">
    <location>
        <begin position="10"/>
        <end position="70"/>
    </location>
</feature>
<keyword evidence="7" id="KW-1185">Reference proteome</keyword>
<dbReference type="RefSeq" id="WP_175313948.1">
    <property type="nucleotide sequence ID" value="NZ_CBCRYR010000006.1"/>
</dbReference>
<dbReference type="GO" id="GO:0003700">
    <property type="term" value="F:DNA-binding transcription factor activity"/>
    <property type="evidence" value="ECO:0007669"/>
    <property type="project" value="TreeGrafter"/>
</dbReference>
<dbReference type="PROSITE" id="PS50977">
    <property type="entry name" value="HTH_TETR_2"/>
    <property type="match status" value="1"/>
</dbReference>
<dbReference type="Gene3D" id="1.10.357.10">
    <property type="entry name" value="Tetracycline Repressor, domain 2"/>
    <property type="match status" value="1"/>
</dbReference>
<evidence type="ECO:0000313" key="7">
    <source>
        <dbReference type="Proteomes" id="UP000536441"/>
    </source>
</evidence>
<evidence type="ECO:0000256" key="1">
    <source>
        <dbReference type="ARBA" id="ARBA00023015"/>
    </source>
</evidence>
<dbReference type="PANTHER" id="PTHR30055">
    <property type="entry name" value="HTH-TYPE TRANSCRIPTIONAL REGULATOR RUTR"/>
    <property type="match status" value="1"/>
</dbReference>
<sequence length="200" mass="22271">MPKRAADYMTGQREMIARAALDVLIEKGYHETSLRDICRAANVSNGALYSYFPTREAVVIAACEIDNRLALEQRCPESWAEYTDIGHDELVPGTFRSRRFRLSLQFAAELSQMPTPPKGLADLFQAHRLVVRRSLEHLKNLDVVSLPLGLETTSDIHCQLFVGASYHLSANHGTDRVPIMDAFRKGLAETAGLVSMVQLA</sequence>
<dbReference type="Proteomes" id="UP000536441">
    <property type="component" value="Unassembled WGS sequence"/>
</dbReference>
<dbReference type="EMBL" id="JABMCH010000071">
    <property type="protein sequence ID" value="NUU49117.1"/>
    <property type="molecule type" value="Genomic_DNA"/>
</dbReference>
<gene>
    <name evidence="6" type="ORF">HP438_19270</name>
</gene>
<protein>
    <submittedName>
        <fullName evidence="6">TetR/AcrR family transcriptional regulator</fullName>
    </submittedName>
</protein>
<organism evidence="6 7">
    <name type="scientific">Sphingomonas zeae</name>
    <dbReference type="NCBI Taxonomy" id="1646122"/>
    <lineage>
        <taxon>Bacteria</taxon>
        <taxon>Pseudomonadati</taxon>
        <taxon>Pseudomonadota</taxon>
        <taxon>Alphaproteobacteria</taxon>
        <taxon>Sphingomonadales</taxon>
        <taxon>Sphingomonadaceae</taxon>
        <taxon>Sphingomonas</taxon>
    </lineage>
</organism>
<keyword evidence="3" id="KW-0804">Transcription</keyword>
<evidence type="ECO:0000256" key="4">
    <source>
        <dbReference type="PROSITE-ProRule" id="PRU00335"/>
    </source>
</evidence>
<dbReference type="Pfam" id="PF00440">
    <property type="entry name" value="TetR_N"/>
    <property type="match status" value="1"/>
</dbReference>
<dbReference type="InterPro" id="IPR050109">
    <property type="entry name" value="HTH-type_TetR-like_transc_reg"/>
</dbReference>
<keyword evidence="2 4" id="KW-0238">DNA-binding</keyword>
<dbReference type="PANTHER" id="PTHR30055:SF234">
    <property type="entry name" value="HTH-TYPE TRANSCRIPTIONAL REGULATOR BETI"/>
    <property type="match status" value="1"/>
</dbReference>
<evidence type="ECO:0000256" key="2">
    <source>
        <dbReference type="ARBA" id="ARBA00023125"/>
    </source>
</evidence>
<feature type="DNA-binding region" description="H-T-H motif" evidence="4">
    <location>
        <begin position="33"/>
        <end position="52"/>
    </location>
</feature>
<name>A0A7Y6EJE4_9SPHN</name>
<dbReference type="InterPro" id="IPR009057">
    <property type="entry name" value="Homeodomain-like_sf"/>
</dbReference>
<evidence type="ECO:0000256" key="3">
    <source>
        <dbReference type="ARBA" id="ARBA00023163"/>
    </source>
</evidence>
<dbReference type="GO" id="GO:0000976">
    <property type="term" value="F:transcription cis-regulatory region binding"/>
    <property type="evidence" value="ECO:0007669"/>
    <property type="project" value="TreeGrafter"/>
</dbReference>